<dbReference type="AlphaFoldDB" id="A0AAE0PKH4"/>
<reference evidence="2" key="2">
    <citation type="submission" date="2023-07" db="EMBL/GenBank/DDBJ databases">
        <authorList>
            <consortium name="Lawrence Berkeley National Laboratory"/>
            <person name="Haridas S."/>
            <person name="Hensen N."/>
            <person name="Bonometti L."/>
            <person name="Westerberg I."/>
            <person name="Brannstrom I.O."/>
            <person name="Guillou S."/>
            <person name="Cros-Aarteil S."/>
            <person name="Calhoun S."/>
            <person name="Kuo A."/>
            <person name="Mondo S."/>
            <person name="Pangilinan J."/>
            <person name="Riley R."/>
            <person name="LaButti K."/>
            <person name="Andreopoulos B."/>
            <person name="Lipzen A."/>
            <person name="Chen C."/>
            <person name="Yanf M."/>
            <person name="Daum C."/>
            <person name="Ng V."/>
            <person name="Clum A."/>
            <person name="Steindorff A."/>
            <person name="Ohm R."/>
            <person name="Martin F."/>
            <person name="Silar P."/>
            <person name="Natvig D."/>
            <person name="Lalanne C."/>
            <person name="Gautier V."/>
            <person name="Ament-velasquez S.L."/>
            <person name="Kruys A."/>
            <person name="Hutchinson M.I."/>
            <person name="Powell A.J."/>
            <person name="Barry K."/>
            <person name="Miller A.N."/>
            <person name="Grigoriev I.V."/>
            <person name="Debuchy R."/>
            <person name="Gladieux P."/>
            <person name="Thoren M.H."/>
            <person name="Johannesson H."/>
        </authorList>
    </citation>
    <scope>NUCLEOTIDE SEQUENCE</scope>
    <source>
        <strain evidence="2">FGSC 1904</strain>
    </source>
</reference>
<dbReference type="EMBL" id="JAUTDP010000002">
    <property type="protein sequence ID" value="KAK3401645.1"/>
    <property type="molecule type" value="Genomic_DNA"/>
</dbReference>
<evidence type="ECO:0000313" key="3">
    <source>
        <dbReference type="Proteomes" id="UP001281003"/>
    </source>
</evidence>
<sequence>MSLKHYYRDIRNVIKYILYIKVITLNGLLLYYPYLRHSSEDKEELEIDITLDEEAGIVATAVIEVPLPKKVKVYIIKALRLNVYLGYKFNEIIKDIPNLINNLIYEEDKEYNVKKIKEIEELEFNIPNSTTDTHIRPSFITLGYYLQIVLTKVRRINYIDLSLDLPLIEEWFTNYRIAFAFIPLFNCNPTGRALGAGPSAGVQALGAGAGVLGRALGCRRWGAGAGVQALGCRRWVLGRQLSRQ</sequence>
<organism evidence="2 3">
    <name type="scientific">Sordaria brevicollis</name>
    <dbReference type="NCBI Taxonomy" id="83679"/>
    <lineage>
        <taxon>Eukaryota</taxon>
        <taxon>Fungi</taxon>
        <taxon>Dikarya</taxon>
        <taxon>Ascomycota</taxon>
        <taxon>Pezizomycotina</taxon>
        <taxon>Sordariomycetes</taxon>
        <taxon>Sordariomycetidae</taxon>
        <taxon>Sordariales</taxon>
        <taxon>Sordariaceae</taxon>
        <taxon>Sordaria</taxon>
    </lineage>
</organism>
<accession>A0AAE0PKH4</accession>
<name>A0AAE0PKH4_SORBR</name>
<keyword evidence="1" id="KW-0472">Membrane</keyword>
<dbReference type="Proteomes" id="UP001281003">
    <property type="component" value="Unassembled WGS sequence"/>
</dbReference>
<keyword evidence="3" id="KW-1185">Reference proteome</keyword>
<evidence type="ECO:0000256" key="1">
    <source>
        <dbReference type="SAM" id="Phobius"/>
    </source>
</evidence>
<reference evidence="2" key="1">
    <citation type="journal article" date="2023" name="Mol. Phylogenet. Evol.">
        <title>Genome-scale phylogeny and comparative genomics of the fungal order Sordariales.</title>
        <authorList>
            <person name="Hensen N."/>
            <person name="Bonometti L."/>
            <person name="Westerberg I."/>
            <person name="Brannstrom I.O."/>
            <person name="Guillou S."/>
            <person name="Cros-Aarteil S."/>
            <person name="Calhoun S."/>
            <person name="Haridas S."/>
            <person name="Kuo A."/>
            <person name="Mondo S."/>
            <person name="Pangilinan J."/>
            <person name="Riley R."/>
            <person name="LaButti K."/>
            <person name="Andreopoulos B."/>
            <person name="Lipzen A."/>
            <person name="Chen C."/>
            <person name="Yan M."/>
            <person name="Daum C."/>
            <person name="Ng V."/>
            <person name="Clum A."/>
            <person name="Steindorff A."/>
            <person name="Ohm R.A."/>
            <person name="Martin F."/>
            <person name="Silar P."/>
            <person name="Natvig D.O."/>
            <person name="Lalanne C."/>
            <person name="Gautier V."/>
            <person name="Ament-Velasquez S.L."/>
            <person name="Kruys A."/>
            <person name="Hutchinson M.I."/>
            <person name="Powell A.J."/>
            <person name="Barry K."/>
            <person name="Miller A.N."/>
            <person name="Grigoriev I.V."/>
            <person name="Debuchy R."/>
            <person name="Gladieux P."/>
            <person name="Hiltunen Thoren M."/>
            <person name="Johannesson H."/>
        </authorList>
    </citation>
    <scope>NUCLEOTIDE SEQUENCE</scope>
    <source>
        <strain evidence="2">FGSC 1904</strain>
    </source>
</reference>
<gene>
    <name evidence="2" type="ORF">B0T20DRAFT_389584</name>
</gene>
<keyword evidence="1" id="KW-1133">Transmembrane helix</keyword>
<comment type="caution">
    <text evidence="2">The sequence shown here is derived from an EMBL/GenBank/DDBJ whole genome shotgun (WGS) entry which is preliminary data.</text>
</comment>
<evidence type="ECO:0000313" key="2">
    <source>
        <dbReference type="EMBL" id="KAK3401645.1"/>
    </source>
</evidence>
<feature type="transmembrane region" description="Helical" evidence="1">
    <location>
        <begin position="16"/>
        <end position="34"/>
    </location>
</feature>
<protein>
    <submittedName>
        <fullName evidence="2">Uncharacterized protein</fullName>
    </submittedName>
</protein>
<proteinExistence type="predicted"/>
<keyword evidence="1" id="KW-0812">Transmembrane</keyword>